<accession>S0DQG7</accession>
<name>S0DQG7_GIBF5</name>
<evidence type="ECO:0000313" key="1">
    <source>
        <dbReference type="EMBL" id="CCT64824.1"/>
    </source>
</evidence>
<gene>
    <name evidence="1" type="ORF">FFUJ_03920</name>
</gene>
<proteinExistence type="predicted"/>
<dbReference type="AlphaFoldDB" id="S0DQG7"/>
<dbReference type="Proteomes" id="UP000016800">
    <property type="component" value="Chromosome II"/>
</dbReference>
<evidence type="ECO:0000313" key="2">
    <source>
        <dbReference type="Proteomes" id="UP000016800"/>
    </source>
</evidence>
<dbReference type="HOGENOM" id="CLU_1517977_0_0_1"/>
<dbReference type="EMBL" id="HF679024">
    <property type="protein sequence ID" value="CCT64824.1"/>
    <property type="molecule type" value="Genomic_DNA"/>
</dbReference>
<keyword evidence="2" id="KW-1185">Reference proteome</keyword>
<dbReference type="GeneID" id="35397401"/>
<protein>
    <submittedName>
        <fullName evidence="1">Uncharacterized protein</fullName>
    </submittedName>
</protein>
<dbReference type="RefSeq" id="XP_023426905.1">
    <property type="nucleotide sequence ID" value="XM_023572854.1"/>
</dbReference>
<organism evidence="1 2">
    <name type="scientific">Gibberella fujikuroi (strain CBS 195.34 / IMI 58289 / NRRL A-6831)</name>
    <name type="common">Bakanae and foot rot disease fungus</name>
    <name type="synonym">Fusarium fujikuroi</name>
    <dbReference type="NCBI Taxonomy" id="1279085"/>
    <lineage>
        <taxon>Eukaryota</taxon>
        <taxon>Fungi</taxon>
        <taxon>Dikarya</taxon>
        <taxon>Ascomycota</taxon>
        <taxon>Pezizomycotina</taxon>
        <taxon>Sordariomycetes</taxon>
        <taxon>Hypocreomycetidae</taxon>
        <taxon>Hypocreales</taxon>
        <taxon>Nectriaceae</taxon>
        <taxon>Fusarium</taxon>
        <taxon>Fusarium fujikuroi species complex</taxon>
    </lineage>
</organism>
<dbReference type="VEuPathDB" id="FungiDB:FFUJ_03920"/>
<dbReference type="STRING" id="1279085.S0DQG7"/>
<sequence length="177" mass="20560">MFKKARRLGSQLAGWKYLIRAQQYTYHPMLVKLKFEREALAKALHRNEAMSTMDKGDQAATDQLTKWKTRLEQDENWPYLVGRKSSRTIYFLQIIVVALRNRFDLELQLEYNGQLGPIDRHFVIKTAFEAKPSQVMLATRATGGQGLNLQCFNGAVQREPWYETCRHVLKGPELLQS</sequence>
<reference evidence="1 2" key="1">
    <citation type="journal article" date="2013" name="PLoS Pathog.">
        <title>Deciphering the cryptic genome: genome-wide analyses of the rice pathogen Fusarium fujikuroi reveal complex regulation of secondary metabolism and novel metabolites.</title>
        <authorList>
            <person name="Wiemann P."/>
            <person name="Sieber C.M."/>
            <person name="von Bargen K.W."/>
            <person name="Studt L."/>
            <person name="Niehaus E.M."/>
            <person name="Espino J.J."/>
            <person name="Huss K."/>
            <person name="Michielse C.B."/>
            <person name="Albermann S."/>
            <person name="Wagner D."/>
            <person name="Bergner S.V."/>
            <person name="Connolly L.R."/>
            <person name="Fischer A."/>
            <person name="Reuter G."/>
            <person name="Kleigrewe K."/>
            <person name="Bald T."/>
            <person name="Wingfield B.D."/>
            <person name="Ophir R."/>
            <person name="Freeman S."/>
            <person name="Hippler M."/>
            <person name="Smith K.M."/>
            <person name="Brown D.W."/>
            <person name="Proctor R.H."/>
            <person name="Munsterkotter M."/>
            <person name="Freitag M."/>
            <person name="Humpf H.U."/>
            <person name="Guldener U."/>
            <person name="Tudzynski B."/>
        </authorList>
    </citation>
    <scope>NUCLEOTIDE SEQUENCE [LARGE SCALE GENOMIC DNA]</scope>
    <source>
        <strain evidence="2">CBS 195.34 / IMI 58289 / NRRL A-6831</strain>
    </source>
</reference>